<dbReference type="InterPro" id="IPR043461">
    <property type="entry name" value="LpxH-like"/>
</dbReference>
<dbReference type="InterPro" id="IPR004843">
    <property type="entry name" value="Calcineurin-like_PHP"/>
</dbReference>
<reference evidence="8 9" key="1">
    <citation type="submission" date="2016-10" db="EMBL/GenBank/DDBJ databases">
        <authorList>
            <person name="Varghese N."/>
            <person name="Submissions S."/>
        </authorList>
    </citation>
    <scope>NUCLEOTIDE SEQUENCE [LARGE SCALE GENOMIC DNA]</scope>
    <source>
        <strain evidence="8 9">DSM 16525</strain>
    </source>
</reference>
<dbReference type="STRING" id="1334629.MFUL124B02_37875"/>
<dbReference type="GO" id="GO:0016020">
    <property type="term" value="C:membrane"/>
    <property type="evidence" value="ECO:0007669"/>
    <property type="project" value="GOC"/>
</dbReference>
<dbReference type="PANTHER" id="PTHR34990">
    <property type="entry name" value="UDP-2,3-DIACYLGLUCOSAMINE HYDROLASE-RELATED"/>
    <property type="match status" value="1"/>
</dbReference>
<dbReference type="GO" id="GO:0009245">
    <property type="term" value="P:lipid A biosynthetic process"/>
    <property type="evidence" value="ECO:0007669"/>
    <property type="project" value="TreeGrafter"/>
</dbReference>
<evidence type="ECO:0000313" key="10">
    <source>
        <dbReference type="Proteomes" id="UP000321514"/>
    </source>
</evidence>
<dbReference type="Gene3D" id="3.60.21.10">
    <property type="match status" value="1"/>
</dbReference>
<evidence type="ECO:0000313" key="7">
    <source>
        <dbReference type="EMBL" id="GEN07087.1"/>
    </source>
</evidence>
<reference evidence="7 10" key="2">
    <citation type="submission" date="2019-07" db="EMBL/GenBank/DDBJ databases">
        <title>Whole genome shotgun sequence of Myxococcus fulvus NBRC 100333.</title>
        <authorList>
            <person name="Hosoyama A."/>
            <person name="Uohara A."/>
            <person name="Ohji S."/>
            <person name="Ichikawa N."/>
        </authorList>
    </citation>
    <scope>NUCLEOTIDE SEQUENCE [LARGE SCALE GENOMIC DNA]</scope>
    <source>
        <strain evidence="7 10">NBRC 100333</strain>
    </source>
</reference>
<evidence type="ECO:0000256" key="1">
    <source>
        <dbReference type="ARBA" id="ARBA00022475"/>
    </source>
</evidence>
<evidence type="ECO:0000256" key="5">
    <source>
        <dbReference type="ARBA" id="ARBA00023211"/>
    </source>
</evidence>
<dbReference type="OrthoDB" id="9802481at2"/>
<evidence type="ECO:0000313" key="8">
    <source>
        <dbReference type="EMBL" id="SEU00219.1"/>
    </source>
</evidence>
<evidence type="ECO:0000256" key="3">
    <source>
        <dbReference type="ARBA" id="ARBA00022723"/>
    </source>
</evidence>
<sequence>MRIAVISDLHLGRRDVADHFGHEDTAFLRFLRGLEGNFERIVLLGDIFETLTSRTPGRQAAELAAARAAHPELVRRFARPQYHYIHGNHDLVAGTVLGAPEQLVLEADGVRMLFTHGHHHDWVIRKARWLSEAAVWTGAWLRRMRLHAMFRMFQALDVRMTHATPDPERCTFQRWALARAHEEQADIVVTGHTHLGMKVEHGSRLFLNSGTCSEGQFSFLSLDTRAGRYALHTSW</sequence>
<gene>
    <name evidence="7" type="ORF">MFU01_21240</name>
    <name evidence="8" type="ORF">SAMN05443572_104288</name>
</gene>
<evidence type="ECO:0000256" key="4">
    <source>
        <dbReference type="ARBA" id="ARBA00023136"/>
    </source>
</evidence>
<dbReference type="InterPro" id="IPR029052">
    <property type="entry name" value="Metallo-depent_PP-like"/>
</dbReference>
<dbReference type="SUPFAM" id="SSF56300">
    <property type="entry name" value="Metallo-dependent phosphatases"/>
    <property type="match status" value="1"/>
</dbReference>
<dbReference type="Proteomes" id="UP000183760">
    <property type="component" value="Unassembled WGS sequence"/>
</dbReference>
<keyword evidence="2" id="KW-0997">Cell inner membrane</keyword>
<proteinExistence type="predicted"/>
<dbReference type="GO" id="GO:0008758">
    <property type="term" value="F:UDP-2,3-diacylglucosamine hydrolase activity"/>
    <property type="evidence" value="ECO:0007669"/>
    <property type="project" value="TreeGrafter"/>
</dbReference>
<dbReference type="AlphaFoldDB" id="A0A511SZS2"/>
<dbReference type="EMBL" id="BJXR01000020">
    <property type="protein sequence ID" value="GEN07087.1"/>
    <property type="molecule type" value="Genomic_DNA"/>
</dbReference>
<organism evidence="7 10">
    <name type="scientific">Myxococcus fulvus</name>
    <dbReference type="NCBI Taxonomy" id="33"/>
    <lineage>
        <taxon>Bacteria</taxon>
        <taxon>Pseudomonadati</taxon>
        <taxon>Myxococcota</taxon>
        <taxon>Myxococcia</taxon>
        <taxon>Myxococcales</taxon>
        <taxon>Cystobacterineae</taxon>
        <taxon>Myxococcaceae</taxon>
        <taxon>Myxococcus</taxon>
    </lineage>
</organism>
<dbReference type="RefSeq" id="WP_074953514.1">
    <property type="nucleotide sequence ID" value="NZ_BJXR01000020.1"/>
</dbReference>
<keyword evidence="5" id="KW-0464">Manganese</keyword>
<dbReference type="Proteomes" id="UP000321514">
    <property type="component" value="Unassembled WGS sequence"/>
</dbReference>
<evidence type="ECO:0000313" key="9">
    <source>
        <dbReference type="Proteomes" id="UP000183760"/>
    </source>
</evidence>
<evidence type="ECO:0000259" key="6">
    <source>
        <dbReference type="Pfam" id="PF00149"/>
    </source>
</evidence>
<keyword evidence="1" id="KW-1003">Cell membrane</keyword>
<accession>A0A511SZS2</accession>
<keyword evidence="3" id="KW-0479">Metal-binding</keyword>
<dbReference type="PANTHER" id="PTHR34990:SF2">
    <property type="entry name" value="BLL8164 PROTEIN"/>
    <property type="match status" value="1"/>
</dbReference>
<dbReference type="EMBL" id="FOIB01000004">
    <property type="protein sequence ID" value="SEU00219.1"/>
    <property type="molecule type" value="Genomic_DNA"/>
</dbReference>
<keyword evidence="4" id="KW-0472">Membrane</keyword>
<name>A0A511SZS2_MYXFU</name>
<dbReference type="Pfam" id="PF00149">
    <property type="entry name" value="Metallophos"/>
    <property type="match status" value="1"/>
</dbReference>
<keyword evidence="9" id="KW-1185">Reference proteome</keyword>
<protein>
    <submittedName>
        <fullName evidence="8">UDP-2,3-diacylglucosamine pyrophosphatase LpxH</fullName>
    </submittedName>
</protein>
<evidence type="ECO:0000256" key="2">
    <source>
        <dbReference type="ARBA" id="ARBA00022519"/>
    </source>
</evidence>
<comment type="caution">
    <text evidence="7">The sequence shown here is derived from an EMBL/GenBank/DDBJ whole genome shotgun (WGS) entry which is preliminary data.</text>
</comment>
<feature type="domain" description="Calcineurin-like phosphoesterase" evidence="6">
    <location>
        <begin position="1"/>
        <end position="194"/>
    </location>
</feature>